<dbReference type="OrthoDB" id="5361472at2"/>
<dbReference type="RefSeq" id="WP_023928341.1">
    <property type="nucleotide sequence ID" value="NZ_KI669455.1"/>
</dbReference>
<dbReference type="AlphaFoldDB" id="V8C7S6"/>
<proteinExistence type="predicted"/>
<dbReference type="STRING" id="1357400.HMPREF2086_01605"/>
<protein>
    <recommendedName>
        <fullName evidence="3">DUF177 domain-containing protein</fullName>
    </recommendedName>
</protein>
<dbReference type="PATRIC" id="fig|1357400.3.peg.2155"/>
<dbReference type="eggNOG" id="COG1399">
    <property type="taxonomic scope" value="Bacteria"/>
</dbReference>
<evidence type="ECO:0000313" key="2">
    <source>
        <dbReference type="Proteomes" id="UP000018731"/>
    </source>
</evidence>
<dbReference type="EMBL" id="AZJI01000007">
    <property type="protein sequence ID" value="ETD22806.1"/>
    <property type="molecule type" value="Genomic_DNA"/>
</dbReference>
<dbReference type="Proteomes" id="UP000018731">
    <property type="component" value="Unassembled WGS sequence"/>
</dbReference>
<organism evidence="1 2">
    <name type="scientific">Helicobacter macacae MIT 99-5501</name>
    <dbReference type="NCBI Taxonomy" id="1357400"/>
    <lineage>
        <taxon>Bacteria</taxon>
        <taxon>Pseudomonadati</taxon>
        <taxon>Campylobacterota</taxon>
        <taxon>Epsilonproteobacteria</taxon>
        <taxon>Campylobacterales</taxon>
        <taxon>Helicobacteraceae</taxon>
        <taxon>Helicobacter</taxon>
    </lineage>
</organism>
<reference evidence="1 2" key="1">
    <citation type="journal article" date="2014" name="Genome Announc.">
        <title>Draft genome sequences of six enterohepatic helicobacter species isolated from humans and one from rhesus macaques.</title>
        <authorList>
            <person name="Shen Z."/>
            <person name="Sheh A."/>
            <person name="Young S.K."/>
            <person name="Abouelliel A."/>
            <person name="Ward D.V."/>
            <person name="Earl A.M."/>
            <person name="Fox J.G."/>
        </authorList>
    </citation>
    <scope>NUCLEOTIDE SEQUENCE [LARGE SCALE GENOMIC DNA]</scope>
    <source>
        <strain evidence="1 2">MIT 99-5501</strain>
    </source>
</reference>
<evidence type="ECO:0008006" key="3">
    <source>
        <dbReference type="Google" id="ProtNLM"/>
    </source>
</evidence>
<dbReference type="HOGENOM" id="CLU_161281_0_0_7"/>
<keyword evidence="2" id="KW-1185">Reference proteome</keyword>
<evidence type="ECO:0000313" key="1">
    <source>
        <dbReference type="EMBL" id="ETD22806.1"/>
    </source>
</evidence>
<gene>
    <name evidence="1" type="ORF">HMPREF2086_01605</name>
</gene>
<name>V8C7S6_9HELI</name>
<accession>V8C7S6</accession>
<comment type="caution">
    <text evidence="1">The sequence shown here is derived from an EMBL/GenBank/DDBJ whole genome shotgun (WGS) entry which is preliminary data.</text>
</comment>
<sequence length="124" mass="14069">MKIQARKISSTPKSFSLEKDIQGDIVKLSGEIQEARGQGQKGLFLLEGRLSGEITLVCDISGEEYQETLDEELVLYISDGFWDAQSQSLETFDVIEFFDGFIDLDFILQSEIESIKLDYHHKGE</sequence>